<organism evidence="1 2">
    <name type="scientific">Bacillus phage BCP78</name>
    <dbReference type="NCBI Taxonomy" id="1126950"/>
    <lineage>
        <taxon>Viruses</taxon>
        <taxon>Duplodnaviria</taxon>
        <taxon>Heunggongvirae</taxon>
        <taxon>Uroviricota</taxon>
        <taxon>Caudoviricetes</taxon>
        <taxon>Herelleviridae</taxon>
        <taxon>Bastillevirinae</taxon>
        <taxon>Tsarbombavirus</taxon>
        <taxon>Tsarbombavirus BCP78</taxon>
    </lineage>
</organism>
<dbReference type="EMBL" id="JN797797">
    <property type="protein sequence ID" value="AEW47152.1"/>
    <property type="molecule type" value="Genomic_DNA"/>
</dbReference>
<name>G9J1U5_9CAUD</name>
<gene>
    <name evidence="1" type="ORF">BCP78_0145</name>
</gene>
<evidence type="ECO:0000313" key="1">
    <source>
        <dbReference type="EMBL" id="AEW47152.1"/>
    </source>
</evidence>
<dbReference type="KEGG" id="vg:13828420"/>
<dbReference type="Proteomes" id="UP000007863">
    <property type="component" value="Segment"/>
</dbReference>
<accession>G9J1U5</accession>
<dbReference type="GeneID" id="13828420"/>
<keyword evidence="2" id="KW-1185">Reference proteome</keyword>
<dbReference type="OrthoDB" id="35103at10239"/>
<proteinExistence type="predicted"/>
<sequence length="74" mass="8667">MKEQHVYLNWIPTGWNTPKPLRGVPHSQRFTSLEALKKTMSKHLYNGEWVTDAEGNRVDIDLKSICAKEARWEE</sequence>
<protein>
    <submittedName>
        <fullName evidence="1">Uncharacterized protein</fullName>
    </submittedName>
</protein>
<dbReference type="RefSeq" id="YP_006907980.1">
    <property type="nucleotide sequence ID" value="NC_018860.1"/>
</dbReference>
<evidence type="ECO:0000313" key="2">
    <source>
        <dbReference type="Proteomes" id="UP000007863"/>
    </source>
</evidence>
<reference evidence="1 2" key="1">
    <citation type="journal article" date="2012" name="J. Virol.">
        <title>Complete Genome Sequence of Bacillus cereus Bacteriophage BCP78.</title>
        <authorList>
            <person name="Lee J.H."/>
            <person name="Shin H."/>
            <person name="Son B."/>
            <person name="Ryu S."/>
        </authorList>
    </citation>
    <scope>NUCLEOTIDE SEQUENCE [LARGE SCALE GENOMIC DNA]</scope>
</reference>